<name>A0A5J4T798_9EUKA</name>
<evidence type="ECO:0000256" key="1">
    <source>
        <dbReference type="SAM" id="MobiDB-lite"/>
    </source>
</evidence>
<reference evidence="2 3" key="1">
    <citation type="submission" date="2019-03" db="EMBL/GenBank/DDBJ databases">
        <title>Single cell metagenomics reveals metabolic interactions within the superorganism composed of flagellate Streblomastix strix and complex community of Bacteroidetes bacteria on its surface.</title>
        <authorList>
            <person name="Treitli S.C."/>
            <person name="Kolisko M."/>
            <person name="Husnik F."/>
            <person name="Keeling P."/>
            <person name="Hampl V."/>
        </authorList>
    </citation>
    <scope>NUCLEOTIDE SEQUENCE [LARGE SCALE GENOMIC DNA]</scope>
    <source>
        <strain evidence="2">ST1C</strain>
    </source>
</reference>
<gene>
    <name evidence="2" type="ORF">EZS28_050344</name>
</gene>
<sequence>MGTYARALSPFVFDQPTTSKLGQISQKDHTSQNYQTSLMEWLDSLTYTPKYTNQFPNQQQVQLPSQQNKLQKQRIKSKINERTNQKESQLMQKMTMETKTNPSAQSNPSISLTETIDSERMTVGCSYGPLSTEKQIPRSISQKHPPTLHLTMQTDQMDSEETVAGRSYRQQQTKMDTKTIRQSITLAMNKITSMQIVIETEDNNNKTTKNPRMKTNMNKKQNLKIIEILNQPPLITTLLELGQVKGKVVVPKQRIQPTNDHDTRSKTSQLKSVPNKSLGSPEARATSDTPNHFTLLQKQRKKGG</sequence>
<feature type="region of interest" description="Disordered" evidence="1">
    <location>
        <begin position="252"/>
        <end position="304"/>
    </location>
</feature>
<comment type="caution">
    <text evidence="2">The sequence shown here is derived from an EMBL/GenBank/DDBJ whole genome shotgun (WGS) entry which is preliminary data.</text>
</comment>
<accession>A0A5J4T798</accession>
<feature type="compositionally biased region" description="Polar residues" evidence="1">
    <location>
        <begin position="286"/>
        <end position="297"/>
    </location>
</feature>
<protein>
    <submittedName>
        <fullName evidence="2">Uncharacterized protein</fullName>
    </submittedName>
</protein>
<dbReference type="EMBL" id="SNRW01036865">
    <property type="protein sequence ID" value="KAA6354129.1"/>
    <property type="molecule type" value="Genomic_DNA"/>
</dbReference>
<evidence type="ECO:0000313" key="3">
    <source>
        <dbReference type="Proteomes" id="UP000324800"/>
    </source>
</evidence>
<evidence type="ECO:0000313" key="2">
    <source>
        <dbReference type="EMBL" id="KAA6354129.1"/>
    </source>
</evidence>
<dbReference type="AlphaFoldDB" id="A0A5J4T798"/>
<organism evidence="2 3">
    <name type="scientific">Streblomastix strix</name>
    <dbReference type="NCBI Taxonomy" id="222440"/>
    <lineage>
        <taxon>Eukaryota</taxon>
        <taxon>Metamonada</taxon>
        <taxon>Preaxostyla</taxon>
        <taxon>Oxymonadida</taxon>
        <taxon>Streblomastigidae</taxon>
        <taxon>Streblomastix</taxon>
    </lineage>
</organism>
<dbReference type="Proteomes" id="UP000324800">
    <property type="component" value="Unassembled WGS sequence"/>
</dbReference>
<feature type="compositionally biased region" description="Polar residues" evidence="1">
    <location>
        <begin position="266"/>
        <end position="278"/>
    </location>
</feature>
<feature type="non-terminal residue" evidence="2">
    <location>
        <position position="304"/>
    </location>
</feature>
<proteinExistence type="predicted"/>